<sequence length="325" mass="38824">MIKFLLFQFKHELEDYEDYYDYVEKKIKVELVSATGCNILEMERSGSIFDLQIAVKEENFKVELNFRNEEHIQITVTVNKNDTYNKALEDTKLALKDIFRPDFNQCIWLEDVQSNDLSFELYNKVHIIENKLRHFINLILFNKLDNKWWDFIPKKIKDNHQKTFKSAKDIAPCFNNINDYLLSIYSTDLGDILTLEIKKWEPNQDEFIENLLVENNVNKNANRVYEKLKEQLKTKMSFWDIYFKQYLSPNFMVNWNLFCVYRNHIAHNKLVNYSAFNEMNVLFNDLLKELDSALSKVEDEIIEADFNLQIEDLNLLAEFLDGNIV</sequence>
<evidence type="ECO:0000313" key="2">
    <source>
        <dbReference type="Proteomes" id="UP000182110"/>
    </source>
</evidence>
<organism evidence="1 2">
    <name type="scientific">Peribacillus simplex</name>
    <dbReference type="NCBI Taxonomy" id="1478"/>
    <lineage>
        <taxon>Bacteria</taxon>
        <taxon>Bacillati</taxon>
        <taxon>Bacillota</taxon>
        <taxon>Bacilli</taxon>
        <taxon>Bacillales</taxon>
        <taxon>Bacillaceae</taxon>
        <taxon>Peribacillus</taxon>
    </lineage>
</organism>
<comment type="caution">
    <text evidence="1">The sequence shown here is derived from an EMBL/GenBank/DDBJ whole genome shotgun (WGS) entry which is preliminary data.</text>
</comment>
<dbReference type="Proteomes" id="UP000182110">
    <property type="component" value="Unassembled WGS sequence"/>
</dbReference>
<name>A0AAN2PB63_9BACI</name>
<dbReference type="EMBL" id="CCXW01000002">
    <property type="protein sequence ID" value="CEG24548.1"/>
    <property type="molecule type" value="Genomic_DNA"/>
</dbReference>
<evidence type="ECO:0008006" key="3">
    <source>
        <dbReference type="Google" id="ProtNLM"/>
    </source>
</evidence>
<gene>
    <name evidence="1" type="ORF">BN1180_05363</name>
</gene>
<evidence type="ECO:0000313" key="1">
    <source>
        <dbReference type="EMBL" id="CEG24548.1"/>
    </source>
</evidence>
<reference evidence="1 2" key="1">
    <citation type="journal article" date="2014" name="Genome Announc.">
        <title>Genome Sequence of Bacillus simplex Strain P558, Isolated from a Human Fecal Sample.</title>
        <authorList>
            <person name="Croce O."/>
            <person name="Hugon P."/>
            <person name="Lagier J.C."/>
            <person name="Bibi F."/>
            <person name="Robert C."/>
            <person name="Azhar E.I."/>
            <person name="Raoult D."/>
            <person name="Fournier P.E."/>
        </authorList>
    </citation>
    <scope>NUCLEOTIDE SEQUENCE [LARGE SCALE GENOMIC DNA]</scope>
    <source>
        <strain evidence="1 2">P558</strain>
    </source>
</reference>
<dbReference type="AlphaFoldDB" id="A0AAN2PB63"/>
<accession>A0AAN2PB63</accession>
<keyword evidence="2" id="KW-1185">Reference proteome</keyword>
<protein>
    <recommendedName>
        <fullName evidence="3">Apea-like HEPN domain-containing protein</fullName>
    </recommendedName>
</protein>
<dbReference type="RefSeq" id="WP_072273899.1">
    <property type="nucleotide sequence ID" value="NZ_CCXW01000002.1"/>
</dbReference>
<proteinExistence type="predicted"/>